<evidence type="ECO:0000313" key="7">
    <source>
        <dbReference type="Proteomes" id="UP000321223"/>
    </source>
</evidence>
<dbReference type="AlphaFoldDB" id="A0A510PIA7"/>
<dbReference type="SUPFAM" id="SSF51011">
    <property type="entry name" value="Glycosyl hydrolase domain"/>
    <property type="match status" value="1"/>
</dbReference>
<dbReference type="SUPFAM" id="SSF51445">
    <property type="entry name" value="(Trans)glycosidases"/>
    <property type="match status" value="1"/>
</dbReference>
<dbReference type="InterPro" id="IPR013780">
    <property type="entry name" value="Glyco_hydro_b"/>
</dbReference>
<dbReference type="GO" id="GO:0030246">
    <property type="term" value="F:carbohydrate binding"/>
    <property type="evidence" value="ECO:0007669"/>
    <property type="project" value="InterPro"/>
</dbReference>
<dbReference type="Gene3D" id="2.60.40.1180">
    <property type="entry name" value="Golgi alpha-mannosidase II"/>
    <property type="match status" value="2"/>
</dbReference>
<keyword evidence="2" id="KW-0378">Hydrolase</keyword>
<feature type="domain" description="Glycosyl hydrolase family 31 C-terminal" evidence="5">
    <location>
        <begin position="735"/>
        <end position="845"/>
    </location>
</feature>
<feature type="domain" description="Glycoside hydrolase family 31 TIM barrel" evidence="3">
    <location>
        <begin position="307"/>
        <end position="726"/>
    </location>
</feature>
<proteinExistence type="inferred from homology"/>
<dbReference type="Gene3D" id="3.20.20.80">
    <property type="entry name" value="Glycosidases"/>
    <property type="match status" value="1"/>
</dbReference>
<dbReference type="SUPFAM" id="SSF74650">
    <property type="entry name" value="Galactose mutarotase-like"/>
    <property type="match status" value="1"/>
</dbReference>
<dbReference type="InterPro" id="IPR000322">
    <property type="entry name" value="Glyco_hydro_31_TIM"/>
</dbReference>
<dbReference type="InterPro" id="IPR017853">
    <property type="entry name" value="GH"/>
</dbReference>
<comment type="caution">
    <text evidence="6">The sequence shown here is derived from an EMBL/GenBank/DDBJ whole genome shotgun (WGS) entry which is preliminary data.</text>
</comment>
<evidence type="ECO:0000256" key="2">
    <source>
        <dbReference type="RuleBase" id="RU361185"/>
    </source>
</evidence>
<keyword evidence="2" id="KW-0326">Glycosidase</keyword>
<protein>
    <submittedName>
        <fullName evidence="6">Alpha-glucosidase</fullName>
    </submittedName>
</protein>
<reference evidence="6 7" key="1">
    <citation type="journal article" date="2019" name="Appl. Environ. Microbiol.">
        <title>Co-occurrence of broad and narrow host-range viruses infecting the toxic bloom-forming cyanobacterium Microcystis aeruginosa.</title>
        <authorList>
            <person name="Morimoto D."/>
            <person name="Tominaga K."/>
            <person name="Nishimura Y."/>
            <person name="Yoshida N."/>
            <person name="Kimura S."/>
            <person name="Sako Y."/>
            <person name="Yoshida T."/>
        </authorList>
    </citation>
    <scope>NUCLEOTIDE SEQUENCE [LARGE SCALE GENOMIC DNA]</scope>
    <source>
        <strain evidence="6 7">11-30S32</strain>
    </source>
</reference>
<dbReference type="PANTHER" id="PTHR22762">
    <property type="entry name" value="ALPHA-GLUCOSIDASE"/>
    <property type="match status" value="1"/>
</dbReference>
<dbReference type="CDD" id="cd14752">
    <property type="entry name" value="GH31_N"/>
    <property type="match status" value="1"/>
</dbReference>
<accession>A0A510PIA7</accession>
<dbReference type="Gene3D" id="2.60.40.1760">
    <property type="entry name" value="glycosyl hydrolase (family 31)"/>
    <property type="match status" value="1"/>
</dbReference>
<comment type="similarity">
    <text evidence="1 2">Belongs to the glycosyl hydrolase 31 family.</text>
</comment>
<dbReference type="GO" id="GO:0005975">
    <property type="term" value="P:carbohydrate metabolic process"/>
    <property type="evidence" value="ECO:0007669"/>
    <property type="project" value="InterPro"/>
</dbReference>
<dbReference type="Pfam" id="PF21365">
    <property type="entry name" value="Glyco_hydro_31_3rd"/>
    <property type="match status" value="1"/>
</dbReference>
<sequence>MSSSTFSANAPYKFIKVEDYFRDYQKWEKLEKVTSHSFDKTSEILGLNFIKADGNVCTAVIQFIQKDTFRLRFNPSKNSPQEYTTQNTRSVVMDSFEQLKNVIEAEENFTVTFEEKSGQIVLITKGKDDHPSLKMVVTFDPFVIEVFSISTEKEFRVWQTGTPSIYYTSNGDDDYSIIQAVNKPATAKYIGFGEQGGQSLSKNTAQLNYFNYDNMRYRQVYNQGPLDSREPLYHSDPFFFEFNGVPDQKSVNAIFIDNPGQVLVDVGYLNSGRYMFGTRYGDLDYYFFWNSEPRHTLDDFTSIVGRPRLKPRYVLGYHQGCYGYESRGSLEWAVGKYRDYRIPIDGLHVDVDIQHNYQTFTIDTNKFPDPASMFSNLRNRGIKCSTNITPVISSKQDPNYKTYWEGLKGQNNKSYFVLDQRVEPDNPDSRSYQNYGGGNEYRPNDPDKIQGFNSGQPYIGEVYYGNDAHGNELGTPGHYPDFGRREVRDWWGKQYQYLFDMGLEMVWQDMTTPAIRETRGDMKGFPFQLLVTDDFICSRNQDPKRKQQNNLTPAIKVWNLYAYNLHKATYQGLNNLPGRENKRNFIIGRGSFTGSHRFAGLWTGDNASDWDFLQMNISQVLSLGMCGLAICGQDIGGFETSYIDDGKWASPELLIRWTAAGAFLPWFRNHYVRKGRKEFQEPFMYLEYFQERDLEIPQPQDLYAMVLPICKHYIELRYRLMQLFYDCLFENTLDGMPICRPMFLNDPQDQSLYNDKEYFLDNQFFVGKDLLISPVTKPQAETNGGKWDVYLPQGSNWYCFMNNQLPLASLVEGGTTIRDFDANLNLEGKHINFIVPIYVRSGAIIPTLELEQYVGELNQQGKPNPITLNIYPGQSGEYTMYLDDGVSRSSAVDKPEEQGGDPLAKSEYRQTQITHQYIAPKNREIKIERIHDKYTPKYETFFFVAILHDPSETQGSSGSLNKVILNNQEIQKLGNGDYNALNGASLNAWYYNPTVNISFIKVFDNLPSVTITLEYA</sequence>
<evidence type="ECO:0000259" key="5">
    <source>
        <dbReference type="Pfam" id="PF21365"/>
    </source>
</evidence>
<dbReference type="CDD" id="cd06601">
    <property type="entry name" value="GH31_lyase_GLase"/>
    <property type="match status" value="1"/>
</dbReference>
<evidence type="ECO:0000259" key="3">
    <source>
        <dbReference type="Pfam" id="PF01055"/>
    </source>
</evidence>
<dbReference type="RefSeq" id="WP_147070648.1">
    <property type="nucleotide sequence ID" value="NZ_BHVU01000112.1"/>
</dbReference>
<dbReference type="InterPro" id="IPR048395">
    <property type="entry name" value="Glyco_hydro_31_C"/>
</dbReference>
<evidence type="ECO:0000256" key="1">
    <source>
        <dbReference type="ARBA" id="ARBA00007806"/>
    </source>
</evidence>
<evidence type="ECO:0000259" key="4">
    <source>
        <dbReference type="Pfam" id="PF13802"/>
    </source>
</evidence>
<dbReference type="GO" id="GO:0004553">
    <property type="term" value="F:hydrolase activity, hydrolyzing O-glycosyl compounds"/>
    <property type="evidence" value="ECO:0007669"/>
    <property type="project" value="InterPro"/>
</dbReference>
<dbReference type="PANTHER" id="PTHR22762:SF120">
    <property type="entry name" value="HETEROGLYCAN GLUCOSIDASE 1"/>
    <property type="match status" value="1"/>
</dbReference>
<dbReference type="Pfam" id="PF13802">
    <property type="entry name" value="Gal_mutarotas_2"/>
    <property type="match status" value="1"/>
</dbReference>
<evidence type="ECO:0000313" key="6">
    <source>
        <dbReference type="EMBL" id="GCA93491.1"/>
    </source>
</evidence>
<dbReference type="Proteomes" id="UP000321223">
    <property type="component" value="Unassembled WGS sequence"/>
</dbReference>
<dbReference type="InterPro" id="IPR025887">
    <property type="entry name" value="Glyco_hydro_31_N_dom"/>
</dbReference>
<dbReference type="Pfam" id="PF01055">
    <property type="entry name" value="Glyco_hydro_31_2nd"/>
    <property type="match status" value="1"/>
</dbReference>
<feature type="domain" description="Glycoside hydrolase family 31 N-terminal" evidence="4">
    <location>
        <begin position="60"/>
        <end position="265"/>
    </location>
</feature>
<name>A0A510PIA7_MICAE</name>
<dbReference type="InterPro" id="IPR011013">
    <property type="entry name" value="Gal_mutarotase_sf_dom"/>
</dbReference>
<organism evidence="6 7">
    <name type="scientific">Microcystis aeruginosa 11-30S32</name>
    <dbReference type="NCBI Taxonomy" id="2358142"/>
    <lineage>
        <taxon>Bacteria</taxon>
        <taxon>Bacillati</taxon>
        <taxon>Cyanobacteriota</taxon>
        <taxon>Cyanophyceae</taxon>
        <taxon>Oscillatoriophycideae</taxon>
        <taxon>Chroococcales</taxon>
        <taxon>Microcystaceae</taxon>
        <taxon>Microcystis</taxon>
    </lineage>
</organism>
<gene>
    <name evidence="6" type="ORF">MAE30S32_21430</name>
</gene>
<dbReference type="EMBL" id="BHVU01000112">
    <property type="protein sequence ID" value="GCA93491.1"/>
    <property type="molecule type" value="Genomic_DNA"/>
</dbReference>